<keyword evidence="7" id="KW-0378">Hydrolase</keyword>
<evidence type="ECO:0000256" key="11">
    <source>
        <dbReference type="RuleBase" id="RU004440"/>
    </source>
</evidence>
<evidence type="ECO:0000259" key="13">
    <source>
        <dbReference type="PROSITE" id="PS00128"/>
    </source>
</evidence>
<evidence type="ECO:0000256" key="5">
    <source>
        <dbReference type="ARBA" id="ARBA00022529"/>
    </source>
</evidence>
<dbReference type="SMART" id="SM00263">
    <property type="entry name" value="LYZ1"/>
    <property type="match status" value="1"/>
</dbReference>
<keyword evidence="6" id="KW-0081">Bacteriolytic enzyme</keyword>
<organism evidence="14 15">
    <name type="scientific">Pieris macdunnoughi</name>
    <dbReference type="NCBI Taxonomy" id="345717"/>
    <lineage>
        <taxon>Eukaryota</taxon>
        <taxon>Metazoa</taxon>
        <taxon>Ecdysozoa</taxon>
        <taxon>Arthropoda</taxon>
        <taxon>Hexapoda</taxon>
        <taxon>Insecta</taxon>
        <taxon>Pterygota</taxon>
        <taxon>Neoptera</taxon>
        <taxon>Endopterygota</taxon>
        <taxon>Lepidoptera</taxon>
        <taxon>Glossata</taxon>
        <taxon>Ditrysia</taxon>
        <taxon>Papilionoidea</taxon>
        <taxon>Pieridae</taxon>
        <taxon>Pierinae</taxon>
        <taxon>Pieris</taxon>
    </lineage>
</organism>
<dbReference type="InterPro" id="IPR000974">
    <property type="entry name" value="Glyco_hydro_22_lys"/>
</dbReference>
<keyword evidence="9" id="KW-0326">Glycosidase</keyword>
<evidence type="ECO:0000256" key="1">
    <source>
        <dbReference type="ARBA" id="ARBA00000632"/>
    </source>
</evidence>
<evidence type="ECO:0000256" key="10">
    <source>
        <dbReference type="ARBA" id="ARBA00031262"/>
    </source>
</evidence>
<proteinExistence type="inferred from homology"/>
<dbReference type="CDD" id="cd16899">
    <property type="entry name" value="LYZ_C_invert"/>
    <property type="match status" value="1"/>
</dbReference>
<dbReference type="PANTHER" id="PTHR11407:SF63">
    <property type="entry name" value="LYSOZYME C"/>
    <property type="match status" value="1"/>
</dbReference>
<feature type="signal peptide" evidence="12">
    <location>
        <begin position="1"/>
        <end position="17"/>
    </location>
</feature>
<reference evidence="14" key="1">
    <citation type="submission" date="2021-02" db="EMBL/GenBank/DDBJ databases">
        <authorList>
            <person name="Steward A R."/>
        </authorList>
    </citation>
    <scope>NUCLEOTIDE SEQUENCE</scope>
</reference>
<protein>
    <recommendedName>
        <fullName evidence="4">Lysozyme</fullName>
        <ecNumber evidence="3">3.2.1.17</ecNumber>
    </recommendedName>
    <alternativeName>
        <fullName evidence="10">1,4-beta-N-acetylmuramidase</fullName>
    </alternativeName>
</protein>
<evidence type="ECO:0000256" key="12">
    <source>
        <dbReference type="SAM" id="SignalP"/>
    </source>
</evidence>
<evidence type="ECO:0000256" key="4">
    <source>
        <dbReference type="ARBA" id="ARBA00020438"/>
    </source>
</evidence>
<dbReference type="EMBL" id="CAJOBZ010000032">
    <property type="protein sequence ID" value="CAF4894153.1"/>
    <property type="molecule type" value="Genomic_DNA"/>
</dbReference>
<evidence type="ECO:0000313" key="15">
    <source>
        <dbReference type="Proteomes" id="UP000663880"/>
    </source>
</evidence>
<keyword evidence="5" id="KW-0929">Antimicrobial</keyword>
<evidence type="ECO:0000256" key="2">
    <source>
        <dbReference type="ARBA" id="ARBA00010859"/>
    </source>
</evidence>
<dbReference type="InterPro" id="IPR001916">
    <property type="entry name" value="Glyco_hydro_22"/>
</dbReference>
<dbReference type="Pfam" id="PF00062">
    <property type="entry name" value="Lys"/>
    <property type="match status" value="1"/>
</dbReference>
<dbReference type="PRINTS" id="PR00137">
    <property type="entry name" value="LYSOZYME"/>
</dbReference>
<dbReference type="GO" id="GO:0003796">
    <property type="term" value="F:lysozyme activity"/>
    <property type="evidence" value="ECO:0007669"/>
    <property type="project" value="UniProtKB-EC"/>
</dbReference>
<dbReference type="PANTHER" id="PTHR11407">
    <property type="entry name" value="LYSOZYME C"/>
    <property type="match status" value="1"/>
</dbReference>
<accession>A0A821UR88</accession>
<feature type="chain" id="PRO_5032986176" description="Lysozyme" evidence="12">
    <location>
        <begin position="18"/>
        <end position="137"/>
    </location>
</feature>
<evidence type="ECO:0000256" key="6">
    <source>
        <dbReference type="ARBA" id="ARBA00022638"/>
    </source>
</evidence>
<evidence type="ECO:0000313" key="14">
    <source>
        <dbReference type="EMBL" id="CAF4894153.1"/>
    </source>
</evidence>
<comment type="catalytic activity">
    <reaction evidence="1">
        <text>Hydrolysis of (1-&gt;4)-beta-linkages between N-acetylmuramic acid and N-acetyl-D-glucosamine residues in a peptidoglycan and between N-acetyl-D-glucosamine residues in chitodextrins.</text>
        <dbReference type="EC" id="3.2.1.17"/>
    </reaction>
</comment>
<evidence type="ECO:0000256" key="8">
    <source>
        <dbReference type="ARBA" id="ARBA00023157"/>
    </source>
</evidence>
<keyword evidence="8" id="KW-1015">Disulfide bond</keyword>
<evidence type="ECO:0000256" key="3">
    <source>
        <dbReference type="ARBA" id="ARBA00012732"/>
    </source>
</evidence>
<dbReference type="InterPro" id="IPR019799">
    <property type="entry name" value="Glyco_hydro_22_CS"/>
</dbReference>
<dbReference type="GO" id="GO:0042742">
    <property type="term" value="P:defense response to bacterium"/>
    <property type="evidence" value="ECO:0007669"/>
    <property type="project" value="UniProtKB-KW"/>
</dbReference>
<dbReference type="EC" id="3.2.1.17" evidence="3"/>
<name>A0A821UR88_9NEOP</name>
<dbReference type="OrthoDB" id="17373at2759"/>
<comment type="caution">
    <text evidence="14">The sequence shown here is derived from an EMBL/GenBank/DDBJ whole genome shotgun (WGS) entry which is preliminary data.</text>
</comment>
<dbReference type="Proteomes" id="UP000663880">
    <property type="component" value="Unassembled WGS sequence"/>
</dbReference>
<evidence type="ECO:0000256" key="7">
    <source>
        <dbReference type="ARBA" id="ARBA00022801"/>
    </source>
</evidence>
<dbReference type="PROSITE" id="PS51348">
    <property type="entry name" value="GLYCOSYL_HYDROL_F22_2"/>
    <property type="match status" value="1"/>
</dbReference>
<dbReference type="Gene3D" id="1.10.530.10">
    <property type="match status" value="1"/>
</dbReference>
<keyword evidence="12" id="KW-0732">Signal</keyword>
<comment type="similarity">
    <text evidence="2 11">Belongs to the glycosyl hydrolase 22 family.</text>
</comment>
<dbReference type="GO" id="GO:0031640">
    <property type="term" value="P:killing of cells of another organism"/>
    <property type="evidence" value="ECO:0007669"/>
    <property type="project" value="UniProtKB-KW"/>
</dbReference>
<dbReference type="SUPFAM" id="SSF53955">
    <property type="entry name" value="Lysozyme-like"/>
    <property type="match status" value="1"/>
</dbReference>
<gene>
    <name evidence="14" type="ORF">PMACD_LOCUS10731</name>
</gene>
<dbReference type="PRINTS" id="PR00135">
    <property type="entry name" value="LYZLACT"/>
</dbReference>
<dbReference type="FunFam" id="1.10.530.10:FF:000001">
    <property type="entry name" value="Lysozyme C"/>
    <property type="match status" value="1"/>
</dbReference>
<dbReference type="PROSITE" id="PS00128">
    <property type="entry name" value="GLYCOSYL_HYDROL_F22_1"/>
    <property type="match status" value="1"/>
</dbReference>
<evidence type="ECO:0000256" key="9">
    <source>
        <dbReference type="ARBA" id="ARBA00023295"/>
    </source>
</evidence>
<feature type="domain" description="Glycosyl hydrolases family 22 (GH22)" evidence="13">
    <location>
        <begin position="89"/>
        <end position="107"/>
    </location>
</feature>
<sequence length="137" mass="15918">MKLFLFTTFSVLILVSAREFSTCELVRQLRHHGFPESKMRDWVCLIEKESGRRNDVIGMMNADGSWDHGLFQINDRYWCNRSNWPGKECHVTCDQLRSEDIGPAARCAKLIFARHGFSAWYAWRDHCQGALPQIGHC</sequence>
<dbReference type="InterPro" id="IPR023346">
    <property type="entry name" value="Lysozyme-like_dom_sf"/>
</dbReference>
<dbReference type="AlphaFoldDB" id="A0A821UR88"/>
<keyword evidence="15" id="KW-1185">Reference proteome</keyword>